<dbReference type="EMBL" id="MFUA01000014">
    <property type="protein sequence ID" value="OGI77114.1"/>
    <property type="molecule type" value="Genomic_DNA"/>
</dbReference>
<reference evidence="1 2" key="1">
    <citation type="journal article" date="2016" name="Nat. Commun.">
        <title>Thousands of microbial genomes shed light on interconnected biogeochemical processes in an aquifer system.</title>
        <authorList>
            <person name="Anantharaman K."/>
            <person name="Brown C.T."/>
            <person name="Hug L.A."/>
            <person name="Sharon I."/>
            <person name="Castelle C.J."/>
            <person name="Probst A.J."/>
            <person name="Thomas B.C."/>
            <person name="Singh A."/>
            <person name="Wilkins M.J."/>
            <person name="Karaoz U."/>
            <person name="Brodie E.L."/>
            <person name="Williams K.H."/>
            <person name="Hubbard S.S."/>
            <person name="Banfield J.F."/>
        </authorList>
    </citation>
    <scope>NUCLEOTIDE SEQUENCE [LARGE SCALE GENOMIC DNA]</scope>
</reference>
<dbReference type="Proteomes" id="UP000178374">
    <property type="component" value="Unassembled WGS sequence"/>
</dbReference>
<evidence type="ECO:0000313" key="2">
    <source>
        <dbReference type="Proteomes" id="UP000178374"/>
    </source>
</evidence>
<sequence>MDIKDLNKAQLILLAVLLSFVTSIATGITTVTLMQQASPSFTVPVNRIIKQTVEKIQQVEGKTQTVVIKEEDLVVDAIAKNKSAVFVLTKDGYDLDGNSAEISAGRAFAISSDGIVVADAKLAPENGVYYLKNESGKFKANFLSANSAGFSFLKVGDPIDAKDKIVFSVPALGDLSKMKIGQKILVLGNTISSSIFEGNNDVNITVTKSNAGGLVLNLDGEALGIALFSDTISFASINLITDALKLMEIPKT</sequence>
<organism evidence="1 2">
    <name type="scientific">Candidatus Nomurabacteria bacterium RIFCSPHIGHO2_02_FULL_37_13</name>
    <dbReference type="NCBI Taxonomy" id="1801750"/>
    <lineage>
        <taxon>Bacteria</taxon>
        <taxon>Candidatus Nomuraibacteriota</taxon>
    </lineage>
</organism>
<dbReference type="AlphaFoldDB" id="A0A1F6W5J5"/>
<comment type="caution">
    <text evidence="1">The sequence shown here is derived from an EMBL/GenBank/DDBJ whole genome shotgun (WGS) entry which is preliminary data.</text>
</comment>
<dbReference type="SUPFAM" id="SSF50494">
    <property type="entry name" value="Trypsin-like serine proteases"/>
    <property type="match status" value="1"/>
</dbReference>
<protein>
    <recommendedName>
        <fullName evidence="3">Serine protease</fullName>
    </recommendedName>
</protein>
<name>A0A1F6W5J5_9BACT</name>
<accession>A0A1F6W5J5</accession>
<evidence type="ECO:0008006" key="3">
    <source>
        <dbReference type="Google" id="ProtNLM"/>
    </source>
</evidence>
<evidence type="ECO:0000313" key="1">
    <source>
        <dbReference type="EMBL" id="OGI77114.1"/>
    </source>
</evidence>
<dbReference type="InterPro" id="IPR009003">
    <property type="entry name" value="Peptidase_S1_PA"/>
</dbReference>
<gene>
    <name evidence="1" type="ORF">A3B85_01540</name>
</gene>
<dbReference type="STRING" id="1801750.A3B85_01540"/>
<proteinExistence type="predicted"/>